<dbReference type="GO" id="GO:0005507">
    <property type="term" value="F:copper ion binding"/>
    <property type="evidence" value="ECO:0007669"/>
    <property type="project" value="InterPro"/>
</dbReference>
<evidence type="ECO:0000313" key="3">
    <source>
        <dbReference type="EMBL" id="RAJ92903.1"/>
    </source>
</evidence>
<dbReference type="GO" id="GO:0006878">
    <property type="term" value="P:intracellular copper ion homeostasis"/>
    <property type="evidence" value="ECO:0007669"/>
    <property type="project" value="InterPro"/>
</dbReference>
<dbReference type="Proteomes" id="UP000287865">
    <property type="component" value="Unassembled WGS sequence"/>
</dbReference>
<dbReference type="RefSeq" id="WP_111570587.1">
    <property type="nucleotide sequence ID" value="NZ_PIPK01000022.1"/>
</dbReference>
<dbReference type="AlphaFoldDB" id="A0A327WLK4"/>
<feature type="signal peptide" evidence="2">
    <location>
        <begin position="1"/>
        <end position="28"/>
    </location>
</feature>
<dbReference type="EMBL" id="QLMD01000026">
    <property type="protein sequence ID" value="RAJ92903.1"/>
    <property type="molecule type" value="Genomic_DNA"/>
</dbReference>
<dbReference type="Pfam" id="PF05275">
    <property type="entry name" value="CopB"/>
    <property type="match status" value="1"/>
</dbReference>
<reference evidence="3 5" key="2">
    <citation type="submission" date="2018-06" db="EMBL/GenBank/DDBJ databases">
        <title>Genomic Encyclopedia of Type Strains, Phase III (KMG-III): the genomes of soil and plant-associated and newly described type strains.</title>
        <authorList>
            <person name="Whitman W."/>
        </authorList>
    </citation>
    <scope>NUCLEOTIDE SEQUENCE [LARGE SCALE GENOMIC DNA]</scope>
    <source>
        <strain evidence="3 5">CGMCC 1.15366</strain>
    </source>
</reference>
<dbReference type="GO" id="GO:0009279">
    <property type="term" value="C:cell outer membrane"/>
    <property type="evidence" value="ECO:0007669"/>
    <property type="project" value="InterPro"/>
</dbReference>
<dbReference type="OrthoDB" id="9778934at2"/>
<protein>
    <submittedName>
        <fullName evidence="3">Copper resistance protein B</fullName>
    </submittedName>
    <submittedName>
        <fullName evidence="4">Copper resistance protein CopB</fullName>
    </submittedName>
</protein>
<accession>A0A327WLK4</accession>
<comment type="caution">
    <text evidence="3">The sequence shown here is derived from an EMBL/GenBank/DDBJ whole genome shotgun (WGS) entry which is preliminary data.</text>
</comment>
<dbReference type="InterPro" id="IPR007939">
    <property type="entry name" value="Cu-R_B_prcur"/>
</dbReference>
<name>A0A327WLK4_9GAMM</name>
<proteinExistence type="predicted"/>
<evidence type="ECO:0000256" key="2">
    <source>
        <dbReference type="SAM" id="SignalP"/>
    </source>
</evidence>
<evidence type="ECO:0000313" key="6">
    <source>
        <dbReference type="Proteomes" id="UP000287865"/>
    </source>
</evidence>
<gene>
    <name evidence="3" type="ORF">B0I24_1264</name>
    <name evidence="4" type="ORF">CWE07_14105</name>
</gene>
<evidence type="ECO:0000313" key="5">
    <source>
        <dbReference type="Proteomes" id="UP000249203"/>
    </source>
</evidence>
<feature type="chain" id="PRO_5016304638" evidence="2">
    <location>
        <begin position="29"/>
        <end position="394"/>
    </location>
</feature>
<dbReference type="EMBL" id="PIPK01000022">
    <property type="protein sequence ID" value="RUO18204.1"/>
    <property type="molecule type" value="Genomic_DNA"/>
</dbReference>
<dbReference type="Proteomes" id="UP000249203">
    <property type="component" value="Unassembled WGS sequence"/>
</dbReference>
<evidence type="ECO:0000313" key="4">
    <source>
        <dbReference type="EMBL" id="RUO18204.1"/>
    </source>
</evidence>
<keyword evidence="6" id="KW-1185">Reference proteome</keyword>
<keyword evidence="2" id="KW-0732">Signal</keyword>
<reference evidence="4 6" key="1">
    <citation type="journal article" date="2018" name="Front. Microbiol.">
        <title>Genome-Based Analysis Reveals the Taxonomy and Diversity of the Family Idiomarinaceae.</title>
        <authorList>
            <person name="Liu Y."/>
            <person name="Lai Q."/>
            <person name="Shao Z."/>
        </authorList>
    </citation>
    <scope>NUCLEOTIDE SEQUENCE [LARGE SCALE GENOMIC DNA]</scope>
    <source>
        <strain evidence="4 6">CF12-14</strain>
    </source>
</reference>
<sequence>MRIIKLVSSAPVIALTASLLLVNAGVMADSQMDHSEMDHSKMKHGDKAMDHSAMDHSKMKHGDTAIDHSEMDHSKMNHDDKAMDHSQMDHSKMNHDDKAMDHSQMDHDDKAMDHSQMDHSKMNHGDMAMDHGDMAMDHSQMDHGDMKMQGGKAPADARDPHAYSGGYTLADGPYAIGGGRQLKLLDEHRFYAIRADTLEHQFATDSLAFELQGWYGTTFNRLAIKLDGEVSDGKLEESQTDLLWSRAVYTFWDAQLGARFDTYAEGESRQWLALGIQGLAPYWFEVDVTAYLGNSGRTAIAAEAEYELLFTQRLILQSSVGLTAYGKDDAINGIGKGLASLNAGMRLRYEFSRQFAPYIGVEWMAKYGNSADYARANNEATVTTSVVAGVRFWF</sequence>
<feature type="region of interest" description="Disordered" evidence="1">
    <location>
        <begin position="76"/>
        <end position="117"/>
    </location>
</feature>
<evidence type="ECO:0000256" key="1">
    <source>
        <dbReference type="SAM" id="MobiDB-lite"/>
    </source>
</evidence>
<organism evidence="3 5">
    <name type="scientific">Aliidiomarina maris</name>
    <dbReference type="NCBI Taxonomy" id="531312"/>
    <lineage>
        <taxon>Bacteria</taxon>
        <taxon>Pseudomonadati</taxon>
        <taxon>Pseudomonadota</taxon>
        <taxon>Gammaproteobacteria</taxon>
        <taxon>Alteromonadales</taxon>
        <taxon>Idiomarinaceae</taxon>
        <taxon>Aliidiomarina</taxon>
    </lineage>
</organism>